<evidence type="ECO:0000313" key="5">
    <source>
        <dbReference type="EMBL" id="SEN21557.1"/>
    </source>
</evidence>
<keyword evidence="2" id="KW-0436">Ligase</keyword>
<dbReference type="FunFam" id="3.40.50.12780:FF:000003">
    <property type="entry name" value="Long-chain-fatty-acid--CoA ligase FadD"/>
    <property type="match status" value="1"/>
</dbReference>
<dbReference type="STRING" id="930146.SAMN05192533_11061"/>
<dbReference type="GO" id="GO:0031956">
    <property type="term" value="F:medium-chain fatty acid-CoA ligase activity"/>
    <property type="evidence" value="ECO:0007669"/>
    <property type="project" value="TreeGrafter"/>
</dbReference>
<sequence>MTELIRKTVGDLLAEKALEMPDHDALVYPDRGLRYSYREFNSYCEKLAKGLMALGIEKGENVAVWASNIPEWVSLQYGTGKMGAVLVTVNTNYRSAELEYLLRQSDATTLFLIEDYKGNSYIDTIYELCPELETSKPGQLESKRLPLLKNVIVFSEKKYNGAYNWSDVMNMSGEISDEALRQRTSTLEPDDVINMQYTSGTTGFPKGVMLTHSNLTNNAYNIAHCMKLTDQDRLCIPVPFFHCFGCVIGTLAAVSVGATMVPVQEFDPEVVLRTVEQEKCTALHGVPTMFIAELNHPNFENYDLSTLRTGVMAGSNCPVEVMKNVMNKMNMSEITICYGQTEASPVITQTRTDDQVTLRVETVGRALPNVEVKIVHPGTTQEVPYDQQGELCTRGYHVMKGYYKNPDATRDAIDEDGWLHTGDLAVMDSNGYCRITGRLKDMIIRGGENIYPREIEEFLYTHPKVLDAQIVGVPDEKYGEEVMAWIILKDGVTATAEEIKEYFKGKISHHKIPRHIFFTEAYPMTASGKIQKFKLREESINLLTH</sequence>
<evidence type="ECO:0000313" key="6">
    <source>
        <dbReference type="Proteomes" id="UP000198553"/>
    </source>
</evidence>
<dbReference type="Gene3D" id="3.40.50.980">
    <property type="match status" value="2"/>
</dbReference>
<dbReference type="PROSITE" id="PS00455">
    <property type="entry name" value="AMP_BINDING"/>
    <property type="match status" value="1"/>
</dbReference>
<organism evidence="5 6">
    <name type="scientific">Mesobacillus persicus</name>
    <dbReference type="NCBI Taxonomy" id="930146"/>
    <lineage>
        <taxon>Bacteria</taxon>
        <taxon>Bacillati</taxon>
        <taxon>Bacillota</taxon>
        <taxon>Bacilli</taxon>
        <taxon>Bacillales</taxon>
        <taxon>Bacillaceae</taxon>
        <taxon>Mesobacillus</taxon>
    </lineage>
</organism>
<dbReference type="PANTHER" id="PTHR43201">
    <property type="entry name" value="ACYL-COA SYNTHETASE"/>
    <property type="match status" value="1"/>
</dbReference>
<dbReference type="FunFam" id="3.30.300.30:FF:000008">
    <property type="entry name" value="2,3-dihydroxybenzoate-AMP ligase"/>
    <property type="match status" value="1"/>
</dbReference>
<keyword evidence="6" id="KW-1185">Reference proteome</keyword>
<dbReference type="EMBL" id="FOBW01000010">
    <property type="protein sequence ID" value="SEN21557.1"/>
    <property type="molecule type" value="Genomic_DNA"/>
</dbReference>
<dbReference type="Proteomes" id="UP000198553">
    <property type="component" value="Unassembled WGS sequence"/>
</dbReference>
<dbReference type="CDD" id="cd05917">
    <property type="entry name" value="FACL_like_2"/>
    <property type="match status" value="1"/>
</dbReference>
<feature type="domain" description="AMP-dependent synthetase/ligase" evidence="3">
    <location>
        <begin position="14"/>
        <end position="403"/>
    </location>
</feature>
<name>A0A1H8ERQ0_9BACI</name>
<dbReference type="Gene3D" id="2.30.38.10">
    <property type="entry name" value="Luciferase, Domain 3"/>
    <property type="match status" value="1"/>
</dbReference>
<feature type="domain" description="AMP-binding enzyme C-terminal" evidence="4">
    <location>
        <begin position="454"/>
        <end position="529"/>
    </location>
</feature>
<dbReference type="InterPro" id="IPR025110">
    <property type="entry name" value="AMP-bd_C"/>
</dbReference>
<dbReference type="GO" id="GO:0006631">
    <property type="term" value="P:fatty acid metabolic process"/>
    <property type="evidence" value="ECO:0007669"/>
    <property type="project" value="TreeGrafter"/>
</dbReference>
<dbReference type="RefSeq" id="WP_244532605.1">
    <property type="nucleotide sequence ID" value="NZ_FOBW01000010.1"/>
</dbReference>
<accession>A0A1H8ERQ0</accession>
<comment type="similarity">
    <text evidence="1">Belongs to the ATP-dependent AMP-binding enzyme family.</text>
</comment>
<gene>
    <name evidence="5" type="ORF">SAMN05192533_11061</name>
</gene>
<proteinExistence type="inferred from homology"/>
<evidence type="ECO:0000259" key="3">
    <source>
        <dbReference type="Pfam" id="PF00501"/>
    </source>
</evidence>
<protein>
    <submittedName>
        <fullName evidence="5">Fatty-acyl-CoA synthase</fullName>
    </submittedName>
</protein>
<dbReference type="Pfam" id="PF00501">
    <property type="entry name" value="AMP-binding"/>
    <property type="match status" value="1"/>
</dbReference>
<reference evidence="6" key="1">
    <citation type="submission" date="2016-10" db="EMBL/GenBank/DDBJ databases">
        <authorList>
            <person name="Varghese N."/>
            <person name="Submissions S."/>
        </authorList>
    </citation>
    <scope>NUCLEOTIDE SEQUENCE [LARGE SCALE GENOMIC DNA]</scope>
    <source>
        <strain evidence="6">B48,IBRC-M 10115,DSM 25386,CECT 8001</strain>
    </source>
</reference>
<evidence type="ECO:0000256" key="2">
    <source>
        <dbReference type="ARBA" id="ARBA00022598"/>
    </source>
</evidence>
<dbReference type="SUPFAM" id="SSF56801">
    <property type="entry name" value="Acetyl-CoA synthetase-like"/>
    <property type="match status" value="1"/>
</dbReference>
<evidence type="ECO:0000256" key="1">
    <source>
        <dbReference type="ARBA" id="ARBA00006432"/>
    </source>
</evidence>
<dbReference type="AlphaFoldDB" id="A0A1H8ERQ0"/>
<dbReference type="PANTHER" id="PTHR43201:SF5">
    <property type="entry name" value="MEDIUM-CHAIN ACYL-COA LIGASE ACSF2, MITOCHONDRIAL"/>
    <property type="match status" value="1"/>
</dbReference>
<dbReference type="Pfam" id="PF13193">
    <property type="entry name" value="AMP-binding_C"/>
    <property type="match status" value="1"/>
</dbReference>
<dbReference type="InterPro" id="IPR045851">
    <property type="entry name" value="AMP-bd_C_sf"/>
</dbReference>
<dbReference type="Gene3D" id="3.30.300.30">
    <property type="match status" value="1"/>
</dbReference>
<dbReference type="InterPro" id="IPR020845">
    <property type="entry name" value="AMP-binding_CS"/>
</dbReference>
<dbReference type="InterPro" id="IPR000873">
    <property type="entry name" value="AMP-dep_synth/lig_dom"/>
</dbReference>
<evidence type="ECO:0000259" key="4">
    <source>
        <dbReference type="Pfam" id="PF13193"/>
    </source>
</evidence>